<evidence type="ECO:0000256" key="3">
    <source>
        <dbReference type="ARBA" id="ARBA00019010"/>
    </source>
</evidence>
<name>A0A9X1IP83_9GAMM</name>
<keyword evidence="8" id="KW-0067">ATP-binding</keyword>
<evidence type="ECO:0000256" key="7">
    <source>
        <dbReference type="ARBA" id="ARBA00022741"/>
    </source>
</evidence>
<comment type="caution">
    <text evidence="11">The sequence shown here is derived from an EMBL/GenBank/DDBJ whole genome shotgun (WGS) entry which is preliminary data.</text>
</comment>
<evidence type="ECO:0000256" key="9">
    <source>
        <dbReference type="ARBA" id="ARBA00022842"/>
    </source>
</evidence>
<comment type="subcellular location">
    <subcellularLocation>
        <location evidence="1">Cytoplasm</location>
    </subcellularLocation>
</comment>
<keyword evidence="9" id="KW-0460">Magnesium</keyword>
<gene>
    <name evidence="11" type="primary">tsaE</name>
    <name evidence="11" type="ORF">LG368_05700</name>
</gene>
<dbReference type="EMBL" id="JAJATW010000006">
    <property type="protein sequence ID" value="MCB5161393.1"/>
    <property type="molecule type" value="Genomic_DNA"/>
</dbReference>
<keyword evidence="5" id="KW-0819">tRNA processing</keyword>
<dbReference type="SUPFAM" id="SSF52540">
    <property type="entry name" value="P-loop containing nucleoside triphosphate hydrolases"/>
    <property type="match status" value="1"/>
</dbReference>
<evidence type="ECO:0000256" key="4">
    <source>
        <dbReference type="ARBA" id="ARBA00022490"/>
    </source>
</evidence>
<comment type="similarity">
    <text evidence="2">Belongs to the TsaE family.</text>
</comment>
<dbReference type="Gene3D" id="3.40.50.300">
    <property type="entry name" value="P-loop containing nucleotide triphosphate hydrolases"/>
    <property type="match status" value="1"/>
</dbReference>
<keyword evidence="4" id="KW-0963">Cytoplasm</keyword>
<dbReference type="NCBIfam" id="TIGR00150">
    <property type="entry name" value="T6A_YjeE"/>
    <property type="match status" value="1"/>
</dbReference>
<evidence type="ECO:0000313" key="11">
    <source>
        <dbReference type="EMBL" id="MCB5161393.1"/>
    </source>
</evidence>
<proteinExistence type="inferred from homology"/>
<dbReference type="GO" id="GO:0002949">
    <property type="term" value="P:tRNA threonylcarbamoyladenosine modification"/>
    <property type="evidence" value="ECO:0007669"/>
    <property type="project" value="InterPro"/>
</dbReference>
<reference evidence="11" key="1">
    <citation type="submission" date="2021-10" db="EMBL/GenBank/DDBJ databases">
        <title>Marinomonas pontica sp. nov., isolated from the Black Sea.</title>
        <authorList>
            <person name="Zhao L.-H."/>
            <person name="Xue J.-H."/>
        </authorList>
    </citation>
    <scope>NUCLEOTIDE SEQUENCE</scope>
    <source>
        <strain evidence="11">E8</strain>
    </source>
</reference>
<keyword evidence="12" id="KW-1185">Reference proteome</keyword>
<keyword evidence="7" id="KW-0547">Nucleotide-binding</keyword>
<evidence type="ECO:0000256" key="2">
    <source>
        <dbReference type="ARBA" id="ARBA00007599"/>
    </source>
</evidence>
<sequence length="163" mass="17740">MSKGLNAMQLAQDVYGEEAMESLGTALSSVLQQGGVVFLEGDLGMGKTTLVRGVLKGLGYDGPVKSPTYTLVEPYELVNLDAYHFDLYRVGDPEELEFMGVRDYFTDQSLCLIEWAEMGRGILPDADLVVSITLLSQGRHLTFTGQTEKGAEALMELGARLTP</sequence>
<evidence type="ECO:0000256" key="8">
    <source>
        <dbReference type="ARBA" id="ARBA00022840"/>
    </source>
</evidence>
<protein>
    <recommendedName>
        <fullName evidence="3">tRNA threonylcarbamoyladenosine biosynthesis protein TsaE</fullName>
    </recommendedName>
    <alternativeName>
        <fullName evidence="10">t(6)A37 threonylcarbamoyladenosine biosynthesis protein TsaE</fullName>
    </alternativeName>
</protein>
<dbReference type="AlphaFoldDB" id="A0A9X1IP83"/>
<dbReference type="Pfam" id="PF02367">
    <property type="entry name" value="TsaE"/>
    <property type="match status" value="1"/>
</dbReference>
<dbReference type="GO" id="GO:0046872">
    <property type="term" value="F:metal ion binding"/>
    <property type="evidence" value="ECO:0007669"/>
    <property type="project" value="UniProtKB-KW"/>
</dbReference>
<evidence type="ECO:0000256" key="5">
    <source>
        <dbReference type="ARBA" id="ARBA00022694"/>
    </source>
</evidence>
<dbReference type="GO" id="GO:0005524">
    <property type="term" value="F:ATP binding"/>
    <property type="evidence" value="ECO:0007669"/>
    <property type="project" value="UniProtKB-KW"/>
</dbReference>
<dbReference type="GO" id="GO:0005737">
    <property type="term" value="C:cytoplasm"/>
    <property type="evidence" value="ECO:0007669"/>
    <property type="project" value="UniProtKB-SubCell"/>
</dbReference>
<dbReference type="PANTHER" id="PTHR33540:SF2">
    <property type="entry name" value="TRNA THREONYLCARBAMOYLADENOSINE BIOSYNTHESIS PROTEIN TSAE"/>
    <property type="match status" value="1"/>
</dbReference>
<evidence type="ECO:0000313" key="12">
    <source>
        <dbReference type="Proteomes" id="UP001139095"/>
    </source>
</evidence>
<dbReference type="RefSeq" id="WP_226753772.1">
    <property type="nucleotide sequence ID" value="NZ_JAJATW010000006.1"/>
</dbReference>
<keyword evidence="6" id="KW-0479">Metal-binding</keyword>
<dbReference type="PANTHER" id="PTHR33540">
    <property type="entry name" value="TRNA THREONYLCARBAMOYLADENOSINE BIOSYNTHESIS PROTEIN TSAE"/>
    <property type="match status" value="1"/>
</dbReference>
<dbReference type="InterPro" id="IPR027417">
    <property type="entry name" value="P-loop_NTPase"/>
</dbReference>
<evidence type="ECO:0000256" key="10">
    <source>
        <dbReference type="ARBA" id="ARBA00032441"/>
    </source>
</evidence>
<evidence type="ECO:0000256" key="1">
    <source>
        <dbReference type="ARBA" id="ARBA00004496"/>
    </source>
</evidence>
<organism evidence="11 12">
    <name type="scientific">Marinomonas algarum</name>
    <dbReference type="NCBI Taxonomy" id="2883105"/>
    <lineage>
        <taxon>Bacteria</taxon>
        <taxon>Pseudomonadati</taxon>
        <taxon>Pseudomonadota</taxon>
        <taxon>Gammaproteobacteria</taxon>
        <taxon>Oceanospirillales</taxon>
        <taxon>Oceanospirillaceae</taxon>
        <taxon>Marinomonas</taxon>
    </lineage>
</organism>
<dbReference type="InterPro" id="IPR003442">
    <property type="entry name" value="T6A_TsaE"/>
</dbReference>
<dbReference type="Proteomes" id="UP001139095">
    <property type="component" value="Unassembled WGS sequence"/>
</dbReference>
<accession>A0A9X1IP83</accession>
<evidence type="ECO:0000256" key="6">
    <source>
        <dbReference type="ARBA" id="ARBA00022723"/>
    </source>
</evidence>